<protein>
    <submittedName>
        <fullName evidence="2">Jg20196 protein</fullName>
    </submittedName>
</protein>
<evidence type="ECO:0000313" key="2">
    <source>
        <dbReference type="EMBL" id="CAH2244252.1"/>
    </source>
</evidence>
<evidence type="ECO:0000313" key="3">
    <source>
        <dbReference type="Proteomes" id="UP000838756"/>
    </source>
</evidence>
<proteinExistence type="predicted"/>
<keyword evidence="3" id="KW-1185">Reference proteome</keyword>
<sequence>MKNHNNMSSCPFLLCPFQMTSDTPFLIIEVKVDVDECADATVRGSGAAEEVPNQTTTDDPSSPDGFTTSAKSIILESY</sequence>
<feature type="region of interest" description="Disordered" evidence="1">
    <location>
        <begin position="43"/>
        <end position="68"/>
    </location>
</feature>
<gene>
    <name evidence="2" type="primary">jg20196</name>
    <name evidence="2" type="ORF">PAEG_LOCUS20223</name>
</gene>
<name>A0A8S4S1C7_9NEOP</name>
<dbReference type="AlphaFoldDB" id="A0A8S4S1C7"/>
<reference evidence="2" key="1">
    <citation type="submission" date="2022-03" db="EMBL/GenBank/DDBJ databases">
        <authorList>
            <person name="Lindestad O."/>
        </authorList>
    </citation>
    <scope>NUCLEOTIDE SEQUENCE</scope>
</reference>
<feature type="compositionally biased region" description="Polar residues" evidence="1">
    <location>
        <begin position="52"/>
        <end position="68"/>
    </location>
</feature>
<organism evidence="2 3">
    <name type="scientific">Pararge aegeria aegeria</name>
    <dbReference type="NCBI Taxonomy" id="348720"/>
    <lineage>
        <taxon>Eukaryota</taxon>
        <taxon>Metazoa</taxon>
        <taxon>Ecdysozoa</taxon>
        <taxon>Arthropoda</taxon>
        <taxon>Hexapoda</taxon>
        <taxon>Insecta</taxon>
        <taxon>Pterygota</taxon>
        <taxon>Neoptera</taxon>
        <taxon>Endopterygota</taxon>
        <taxon>Lepidoptera</taxon>
        <taxon>Glossata</taxon>
        <taxon>Ditrysia</taxon>
        <taxon>Papilionoidea</taxon>
        <taxon>Nymphalidae</taxon>
        <taxon>Satyrinae</taxon>
        <taxon>Satyrini</taxon>
        <taxon>Parargina</taxon>
        <taxon>Pararge</taxon>
    </lineage>
</organism>
<comment type="caution">
    <text evidence="2">The sequence shown here is derived from an EMBL/GenBank/DDBJ whole genome shotgun (WGS) entry which is preliminary data.</text>
</comment>
<dbReference type="Proteomes" id="UP000838756">
    <property type="component" value="Unassembled WGS sequence"/>
</dbReference>
<evidence type="ECO:0000256" key="1">
    <source>
        <dbReference type="SAM" id="MobiDB-lite"/>
    </source>
</evidence>
<accession>A0A8S4S1C7</accession>
<dbReference type="EMBL" id="CAKXAJ010025810">
    <property type="protein sequence ID" value="CAH2244252.1"/>
    <property type="molecule type" value="Genomic_DNA"/>
</dbReference>